<dbReference type="PATRIC" id="fig|1392998.3.peg.971"/>
<dbReference type="GO" id="GO:0004521">
    <property type="term" value="F:RNA endonuclease activity"/>
    <property type="evidence" value="ECO:0007669"/>
    <property type="project" value="TreeGrafter"/>
</dbReference>
<dbReference type="Proteomes" id="UP000027153">
    <property type="component" value="Unassembled WGS sequence"/>
</dbReference>
<protein>
    <submittedName>
        <fullName evidence="2">Putative exonuclease of the beta-lactamase fold involved in RNA processing</fullName>
    </submittedName>
</protein>
<dbReference type="InterPro" id="IPR036866">
    <property type="entry name" value="RibonucZ/Hydroxyglut_hydro"/>
</dbReference>
<keyword evidence="2" id="KW-0378">Hydrolase</keyword>
<proteinExistence type="predicted"/>
<dbReference type="InterPro" id="IPR001279">
    <property type="entry name" value="Metallo-B-lactamas"/>
</dbReference>
<accession>A0A062VAN0</accession>
<keyword evidence="3" id="KW-1185">Reference proteome</keyword>
<evidence type="ECO:0000313" key="3">
    <source>
        <dbReference type="Proteomes" id="UP000027153"/>
    </source>
</evidence>
<evidence type="ECO:0000313" key="2">
    <source>
        <dbReference type="EMBL" id="KCZ72380.1"/>
    </source>
</evidence>
<reference evidence="2 3" key="1">
    <citation type="journal article" date="2013" name="Nature">
        <title>Anaerobic oxidation of methane coupled to nitrate reduction in a novel archaeal lineage.</title>
        <authorList>
            <person name="Haroon M.F."/>
            <person name="Hu S."/>
            <person name="Shi Y."/>
            <person name="Imelfort M."/>
            <person name="Keller J."/>
            <person name="Hugenholtz P."/>
            <person name="Yuan Z."/>
            <person name="Tyson G.W."/>
        </authorList>
    </citation>
    <scope>NUCLEOTIDE SEQUENCE [LARGE SCALE GENOMIC DNA]</scope>
    <source>
        <strain evidence="2 3">ANME-2d</strain>
    </source>
</reference>
<gene>
    <name evidence="2" type="ORF">ANME2D_00807</name>
</gene>
<feature type="domain" description="Metallo-beta-lactamase" evidence="1">
    <location>
        <begin position="22"/>
        <end position="189"/>
    </location>
</feature>
<comment type="caution">
    <text evidence="2">The sequence shown here is derived from an EMBL/GenBank/DDBJ whole genome shotgun (WGS) entry which is preliminary data.</text>
</comment>
<dbReference type="RefSeq" id="WP_048089306.1">
    <property type="nucleotide sequence ID" value="NZ_JMIY01000002.1"/>
</dbReference>
<dbReference type="PANTHER" id="PTHR11203">
    <property type="entry name" value="CLEAVAGE AND POLYADENYLATION SPECIFICITY FACTOR FAMILY MEMBER"/>
    <property type="match status" value="1"/>
</dbReference>
<dbReference type="InterPro" id="IPR050698">
    <property type="entry name" value="MBL"/>
</dbReference>
<sequence length="328" mass="35794">MKPLFDLGVLPIRHRTGRGFKPHVSLIFKAGRRLAFAVDTTNSRSQQPDAYLITHAHSDHHGRSAMLSEKAVCSEETARALEILYGKKYAGRTFKVGDTIDICGVDVKTYPTHHTIGSTAFCWQNEVGTRILVTGDVKDAKDLPGCDILITEANYGDPADPNCHFKDDIDAFREAVEGSLEKNTIFGAYSFGKAQRAVSLLRESGYSGEIGMDPVSLALTSGLMENAGSLAGLESDCGIRIATPAQIPGLKAARRFILTGRRDYRFPIINISDHMDVGGLIDMAHQCSPEAVITYHPGGNRPLKLAEYLNKTGMYALALEQINNVIEI</sequence>
<dbReference type="PANTHER" id="PTHR11203:SF49">
    <property type="entry name" value="BLL1145 PROTEIN"/>
    <property type="match status" value="1"/>
</dbReference>
<organism evidence="2 3">
    <name type="scientific">Candidatus Methanoperedens nitratireducens</name>
    <dbReference type="NCBI Taxonomy" id="1392998"/>
    <lineage>
        <taxon>Archaea</taxon>
        <taxon>Methanobacteriati</taxon>
        <taxon>Methanobacteriota</taxon>
        <taxon>Stenosarchaea group</taxon>
        <taxon>Methanomicrobia</taxon>
        <taxon>Methanosarcinales</taxon>
        <taxon>ANME-2 cluster</taxon>
        <taxon>Candidatus Methanoperedentaceae</taxon>
        <taxon>Candidatus Methanoperedens</taxon>
    </lineage>
</organism>
<evidence type="ECO:0000259" key="1">
    <source>
        <dbReference type="SMART" id="SM00849"/>
    </source>
</evidence>
<dbReference type="CDD" id="cd06262">
    <property type="entry name" value="metallo-hydrolase-like_MBL-fold"/>
    <property type="match status" value="1"/>
</dbReference>
<dbReference type="SMART" id="SM00849">
    <property type="entry name" value="Lactamase_B"/>
    <property type="match status" value="1"/>
</dbReference>
<dbReference type="Gene3D" id="3.60.15.10">
    <property type="entry name" value="Ribonuclease Z/Hydroxyacylglutathione hydrolase-like"/>
    <property type="match status" value="1"/>
</dbReference>
<dbReference type="SUPFAM" id="SSF56281">
    <property type="entry name" value="Metallo-hydrolase/oxidoreductase"/>
    <property type="match status" value="1"/>
</dbReference>
<name>A0A062VAN0_9EURY</name>
<dbReference type="AlphaFoldDB" id="A0A062VAN0"/>
<keyword evidence="2" id="KW-0540">Nuclease</keyword>
<dbReference type="OrthoDB" id="40950at2157"/>
<dbReference type="EMBL" id="JMIY01000002">
    <property type="protein sequence ID" value="KCZ72380.1"/>
    <property type="molecule type" value="Genomic_DNA"/>
</dbReference>
<dbReference type="GO" id="GO:0004527">
    <property type="term" value="F:exonuclease activity"/>
    <property type="evidence" value="ECO:0007669"/>
    <property type="project" value="UniProtKB-KW"/>
</dbReference>
<keyword evidence="2" id="KW-0269">Exonuclease</keyword>